<dbReference type="Pfam" id="PF20428">
    <property type="entry name" value="Sey1_3HB"/>
    <property type="match status" value="1"/>
</dbReference>
<evidence type="ECO:0000256" key="1">
    <source>
        <dbReference type="SAM" id="MobiDB-lite"/>
    </source>
</evidence>
<feature type="transmembrane region" description="Helical" evidence="2">
    <location>
        <begin position="105"/>
        <end position="129"/>
    </location>
</feature>
<organism evidence="4 5">
    <name type="scientific">Dovyalis caffra</name>
    <dbReference type="NCBI Taxonomy" id="77055"/>
    <lineage>
        <taxon>Eukaryota</taxon>
        <taxon>Viridiplantae</taxon>
        <taxon>Streptophyta</taxon>
        <taxon>Embryophyta</taxon>
        <taxon>Tracheophyta</taxon>
        <taxon>Spermatophyta</taxon>
        <taxon>Magnoliopsida</taxon>
        <taxon>eudicotyledons</taxon>
        <taxon>Gunneridae</taxon>
        <taxon>Pentapetalae</taxon>
        <taxon>rosids</taxon>
        <taxon>fabids</taxon>
        <taxon>Malpighiales</taxon>
        <taxon>Salicaceae</taxon>
        <taxon>Flacourtieae</taxon>
        <taxon>Dovyalis</taxon>
    </lineage>
</organism>
<keyword evidence="2" id="KW-0812">Transmembrane</keyword>
<dbReference type="EMBL" id="CAWUPB010001009">
    <property type="protein sequence ID" value="CAK7336940.1"/>
    <property type="molecule type" value="Genomic_DNA"/>
</dbReference>
<sequence>MALQSLKILSVMAAVRLDNKEDNIEEVLFSSLMGKKSSKDRSTGASTDPLLQTHGKRQVSPNATLLTPVQCKSLWKQFIEETEHEVTQAISAQEAQRWIERRSSILWTVAENAGAAAVGTATGAALVVVGVAAGPAGAVGGAVGLMTAAAAAALK</sequence>
<feature type="domain" description="Sey1/RHD3-like three-helix bundle" evidence="3">
    <location>
        <begin position="4"/>
        <end position="105"/>
    </location>
</feature>
<dbReference type="GO" id="GO:0003924">
    <property type="term" value="F:GTPase activity"/>
    <property type="evidence" value="ECO:0007669"/>
    <property type="project" value="TreeGrafter"/>
</dbReference>
<dbReference type="GO" id="GO:0005783">
    <property type="term" value="C:endoplasmic reticulum"/>
    <property type="evidence" value="ECO:0007669"/>
    <property type="project" value="TreeGrafter"/>
</dbReference>
<dbReference type="Proteomes" id="UP001314170">
    <property type="component" value="Unassembled WGS sequence"/>
</dbReference>
<evidence type="ECO:0000313" key="4">
    <source>
        <dbReference type="EMBL" id="CAK7336940.1"/>
    </source>
</evidence>
<dbReference type="AlphaFoldDB" id="A0AAV1RM18"/>
<dbReference type="GO" id="GO:0016320">
    <property type="term" value="P:endoplasmic reticulum membrane fusion"/>
    <property type="evidence" value="ECO:0007669"/>
    <property type="project" value="TreeGrafter"/>
</dbReference>
<dbReference type="InterPro" id="IPR008803">
    <property type="entry name" value="RHD3/Sey1"/>
</dbReference>
<gene>
    <name evidence="4" type="ORF">DCAF_LOCUS11966</name>
</gene>
<comment type="caution">
    <text evidence="4">The sequence shown here is derived from an EMBL/GenBank/DDBJ whole genome shotgun (WGS) entry which is preliminary data.</text>
</comment>
<accession>A0AAV1RM18</accession>
<evidence type="ECO:0000256" key="2">
    <source>
        <dbReference type="SAM" id="Phobius"/>
    </source>
</evidence>
<dbReference type="InterPro" id="IPR046758">
    <property type="entry name" value="Sey1/RHD3-like_3HB"/>
</dbReference>
<evidence type="ECO:0000259" key="3">
    <source>
        <dbReference type="Pfam" id="PF20428"/>
    </source>
</evidence>
<evidence type="ECO:0000313" key="5">
    <source>
        <dbReference type="Proteomes" id="UP001314170"/>
    </source>
</evidence>
<name>A0AAV1RM18_9ROSI</name>
<dbReference type="PANTHER" id="PTHR45923:SF20">
    <property type="entry name" value="PROTEIN ROOT HAIR DEFECTIVE 3 HOMOLOG 2"/>
    <property type="match status" value="1"/>
</dbReference>
<feature type="region of interest" description="Disordered" evidence="1">
    <location>
        <begin position="36"/>
        <end position="58"/>
    </location>
</feature>
<dbReference type="PANTHER" id="PTHR45923">
    <property type="entry name" value="PROTEIN SEY1"/>
    <property type="match status" value="1"/>
</dbReference>
<keyword evidence="2" id="KW-1133">Transmembrane helix</keyword>
<protein>
    <recommendedName>
        <fullName evidence="3">Sey1/RHD3-like three-helix bundle domain-containing protein</fullName>
    </recommendedName>
</protein>
<keyword evidence="5" id="KW-1185">Reference proteome</keyword>
<feature type="transmembrane region" description="Helical" evidence="2">
    <location>
        <begin position="135"/>
        <end position="154"/>
    </location>
</feature>
<keyword evidence="2" id="KW-0472">Membrane</keyword>
<proteinExistence type="predicted"/>
<reference evidence="4 5" key="1">
    <citation type="submission" date="2024-01" db="EMBL/GenBank/DDBJ databases">
        <authorList>
            <person name="Waweru B."/>
        </authorList>
    </citation>
    <scope>NUCLEOTIDE SEQUENCE [LARGE SCALE GENOMIC DNA]</scope>
</reference>